<protein>
    <submittedName>
        <fullName evidence="1">Uncharacterized protein</fullName>
    </submittedName>
</protein>
<proteinExistence type="predicted"/>
<gene>
    <name evidence="1" type="ORF">FE246_03415</name>
</gene>
<reference evidence="1 2" key="1">
    <citation type="submission" date="2019-05" db="EMBL/GenBank/DDBJ databases">
        <title>Arcobacter cibarius and Arcobacter thereius providing challenges in identification an antibiotic susceptibility and Quinolone resistance.</title>
        <authorList>
            <person name="Busch A."/>
            <person name="Hanel I."/>
            <person name="Hotzel H."/>
            <person name="Tomaso H."/>
        </authorList>
    </citation>
    <scope>NUCLEOTIDE SEQUENCE [LARGE SCALE GENOMIC DNA]</scope>
    <source>
        <strain evidence="1 2">17CS1191_2</strain>
    </source>
</reference>
<organism evidence="1 2">
    <name type="scientific">Aliarcobacter thereius</name>
    <dbReference type="NCBI Taxonomy" id="544718"/>
    <lineage>
        <taxon>Bacteria</taxon>
        <taxon>Pseudomonadati</taxon>
        <taxon>Campylobacterota</taxon>
        <taxon>Epsilonproteobacteria</taxon>
        <taxon>Campylobacterales</taxon>
        <taxon>Arcobacteraceae</taxon>
        <taxon>Aliarcobacter</taxon>
    </lineage>
</organism>
<comment type="caution">
    <text evidence="1">The sequence shown here is derived from an EMBL/GenBank/DDBJ whole genome shotgun (WGS) entry which is preliminary data.</text>
</comment>
<dbReference type="EMBL" id="VBUF01000002">
    <property type="protein sequence ID" value="TLS72450.1"/>
    <property type="molecule type" value="Genomic_DNA"/>
</dbReference>
<dbReference type="RefSeq" id="WP_138142765.1">
    <property type="nucleotide sequence ID" value="NZ_VBUF01000002.1"/>
</dbReference>
<dbReference type="AlphaFoldDB" id="A0A5R9H502"/>
<evidence type="ECO:0000313" key="2">
    <source>
        <dbReference type="Proteomes" id="UP000308001"/>
    </source>
</evidence>
<accession>A0A5R9H502</accession>
<dbReference type="Proteomes" id="UP000308001">
    <property type="component" value="Unassembled WGS sequence"/>
</dbReference>
<sequence>MLKQSFKQLLKVILVMFFVGLFGATSAFGQIMGNNSFQTAHSFGYWEYHFSGTTFLEAGEDDAYYSFWANTGDRLFVRLGVHSDYIGSGMNLQIFDSNQKEIDIPNSHIINPTSPYAFIFENVNGTSNSQNFFIKVNRGTYIGNMVFTVSMEKRIYSSIEKFPFTGIASNPGNTDILANPNGVDSSIITMNLTNNSSIPNGAIVRSITTTGKVSPNKNGLLHKISINQDNIWRTAAVNGNGYDITVNDDLEVKRIWSFRYNQKVPGASTMKDVEANINYEYDITNGF</sequence>
<name>A0A5R9H502_9BACT</name>
<evidence type="ECO:0000313" key="1">
    <source>
        <dbReference type="EMBL" id="TLS72450.1"/>
    </source>
</evidence>